<proteinExistence type="predicted"/>
<keyword evidence="2" id="KW-0479">Metal-binding</keyword>
<dbReference type="GO" id="GO:0008270">
    <property type="term" value="F:zinc ion binding"/>
    <property type="evidence" value="ECO:0007669"/>
    <property type="project" value="UniProtKB-KW"/>
</dbReference>
<keyword evidence="4" id="KW-0862">Zinc</keyword>
<organism evidence="6 7">
    <name type="scientific">Rotaria magnacalcarata</name>
    <dbReference type="NCBI Taxonomy" id="392030"/>
    <lineage>
        <taxon>Eukaryota</taxon>
        <taxon>Metazoa</taxon>
        <taxon>Spiralia</taxon>
        <taxon>Gnathifera</taxon>
        <taxon>Rotifera</taxon>
        <taxon>Eurotatoria</taxon>
        <taxon>Bdelloidea</taxon>
        <taxon>Philodinida</taxon>
        <taxon>Philodinidae</taxon>
        <taxon>Rotaria</taxon>
    </lineage>
</organism>
<dbReference type="InterPro" id="IPR012337">
    <property type="entry name" value="RNaseH-like_sf"/>
</dbReference>
<evidence type="ECO:0000256" key="3">
    <source>
        <dbReference type="ARBA" id="ARBA00022771"/>
    </source>
</evidence>
<comment type="caution">
    <text evidence="6">The sequence shown here is derived from an EMBL/GenBank/DDBJ whole genome shotgun (WGS) entry which is preliminary data.</text>
</comment>
<accession>A0A820MNV8</accession>
<keyword evidence="3" id="KW-0863">Zinc-finger</keyword>
<dbReference type="InterPro" id="IPR052035">
    <property type="entry name" value="ZnF_BED_domain_contain"/>
</dbReference>
<evidence type="ECO:0000256" key="2">
    <source>
        <dbReference type="ARBA" id="ARBA00022723"/>
    </source>
</evidence>
<sequence>FLGYKPPTRRTVQRQLKRLCNNHTRLLVAELKHIDTLGVTTDLWSDKKMNSYMCLTGHYINSDSKLQYKVLSFTAFPERHTGDQISYTIKKELKRLQVYDKTHTITCDGAANIKNDSVFTSSIFNCLKGFDDTHNTDIDQTTWYGSDMIDDDDLSSGEDDAMSDDSSDTSDVVNDNWEEGVLEDLTSITCIEQYTISQAVQKCRDFVKAVSKSSILSNFINKEKSKDKLTNSLMIDCKSRWSSTHRLVTSILSHKSIIGRLYAGKYELNLTRKQLTK</sequence>
<dbReference type="EMBL" id="CAJOBF010019354">
    <property type="protein sequence ID" value="CAF4375234.1"/>
    <property type="molecule type" value="Genomic_DNA"/>
</dbReference>
<evidence type="ECO:0000256" key="5">
    <source>
        <dbReference type="ARBA" id="ARBA00023242"/>
    </source>
</evidence>
<evidence type="ECO:0000313" key="7">
    <source>
        <dbReference type="Proteomes" id="UP000663842"/>
    </source>
</evidence>
<feature type="non-terminal residue" evidence="6">
    <location>
        <position position="1"/>
    </location>
</feature>
<reference evidence="6" key="1">
    <citation type="submission" date="2021-02" db="EMBL/GenBank/DDBJ databases">
        <authorList>
            <person name="Nowell W R."/>
        </authorList>
    </citation>
    <scope>NUCLEOTIDE SEQUENCE</scope>
</reference>
<comment type="subcellular location">
    <subcellularLocation>
        <location evidence="1">Nucleus</location>
    </subcellularLocation>
</comment>
<dbReference type="GO" id="GO:0005634">
    <property type="term" value="C:nucleus"/>
    <property type="evidence" value="ECO:0007669"/>
    <property type="project" value="UniProtKB-SubCell"/>
</dbReference>
<keyword evidence="5" id="KW-0539">Nucleus</keyword>
<gene>
    <name evidence="6" type="ORF">UXM345_LOCUS37160</name>
</gene>
<dbReference type="Proteomes" id="UP000663842">
    <property type="component" value="Unassembled WGS sequence"/>
</dbReference>
<dbReference type="PANTHER" id="PTHR46481">
    <property type="entry name" value="ZINC FINGER BED DOMAIN-CONTAINING PROTEIN 4"/>
    <property type="match status" value="1"/>
</dbReference>
<dbReference type="SUPFAM" id="SSF53098">
    <property type="entry name" value="Ribonuclease H-like"/>
    <property type="match status" value="1"/>
</dbReference>
<evidence type="ECO:0000313" key="6">
    <source>
        <dbReference type="EMBL" id="CAF4375234.1"/>
    </source>
</evidence>
<name>A0A820MNV8_9BILA</name>
<protein>
    <submittedName>
        <fullName evidence="6">Uncharacterized protein</fullName>
    </submittedName>
</protein>
<evidence type="ECO:0000256" key="1">
    <source>
        <dbReference type="ARBA" id="ARBA00004123"/>
    </source>
</evidence>
<dbReference type="AlphaFoldDB" id="A0A820MNV8"/>
<dbReference type="PANTHER" id="PTHR46481:SF10">
    <property type="entry name" value="ZINC FINGER BED DOMAIN-CONTAINING PROTEIN 39"/>
    <property type="match status" value="1"/>
</dbReference>
<evidence type="ECO:0000256" key="4">
    <source>
        <dbReference type="ARBA" id="ARBA00022833"/>
    </source>
</evidence>